<reference evidence="1" key="1">
    <citation type="journal article" date="2019" name="Science">
        <title>Mutation of a bHLH transcription factor allowed almond domestication.</title>
        <authorList>
            <person name="Sanchez-Perez R."/>
            <person name="Pavan S."/>
            <person name="Mazzeo R."/>
            <person name="Moldovan C."/>
            <person name="Aiese Cigliano R."/>
            <person name="Del Cueto J."/>
            <person name="Ricciardi F."/>
            <person name="Lotti C."/>
            <person name="Ricciardi L."/>
            <person name="Dicenta F."/>
            <person name="Lopez-Marques R.L."/>
            <person name="Lindberg Moller B."/>
        </authorList>
    </citation>
    <scope>NUCLEOTIDE SEQUENCE</scope>
</reference>
<dbReference type="AlphaFoldDB" id="A0A4Y1RR69"/>
<sequence length="177" mass="19585">MKSHKLQSPCSQHGKNGDYKPNCYSLELGEAITAEKIMPVAHMGSNLTRDLSSSTWVTVQSLHAITKPLILSDGVSTAALSKKLQKLLAIFLISSFIQQRLVTRNFDSEFPEGCNKHLTNASQGLPPGLWFRYNRGTRKEAHNSKCHGHSWDAKAPTPSNVCFVSTQAQRKPQGHQC</sequence>
<proteinExistence type="predicted"/>
<accession>A0A4Y1RR69</accession>
<organism evidence="1">
    <name type="scientific">Prunus dulcis</name>
    <name type="common">Almond</name>
    <name type="synonym">Amygdalus dulcis</name>
    <dbReference type="NCBI Taxonomy" id="3755"/>
    <lineage>
        <taxon>Eukaryota</taxon>
        <taxon>Viridiplantae</taxon>
        <taxon>Streptophyta</taxon>
        <taxon>Embryophyta</taxon>
        <taxon>Tracheophyta</taxon>
        <taxon>Spermatophyta</taxon>
        <taxon>Magnoliopsida</taxon>
        <taxon>eudicotyledons</taxon>
        <taxon>Gunneridae</taxon>
        <taxon>Pentapetalae</taxon>
        <taxon>rosids</taxon>
        <taxon>fabids</taxon>
        <taxon>Rosales</taxon>
        <taxon>Rosaceae</taxon>
        <taxon>Amygdaloideae</taxon>
        <taxon>Amygdaleae</taxon>
        <taxon>Prunus</taxon>
    </lineage>
</organism>
<dbReference type="EMBL" id="AP019302">
    <property type="protein sequence ID" value="BBH06243.1"/>
    <property type="molecule type" value="Genomic_DNA"/>
</dbReference>
<protein>
    <submittedName>
        <fullName evidence="1">Nitrate transporter 1.1</fullName>
    </submittedName>
</protein>
<evidence type="ECO:0000313" key="1">
    <source>
        <dbReference type="EMBL" id="BBH06243.1"/>
    </source>
</evidence>
<gene>
    <name evidence="1" type="ORF">Prudu_017832</name>
</gene>
<name>A0A4Y1RR69_PRUDU</name>